<dbReference type="SMART" id="SM00325">
    <property type="entry name" value="RhoGEF"/>
    <property type="match status" value="1"/>
</dbReference>
<dbReference type="Pfam" id="PF00621">
    <property type="entry name" value="RhoGEF"/>
    <property type="match status" value="1"/>
</dbReference>
<dbReference type="PROSITE" id="PS50010">
    <property type="entry name" value="DH_2"/>
    <property type="match status" value="1"/>
</dbReference>
<dbReference type="GO" id="GO:0005737">
    <property type="term" value="C:cytoplasm"/>
    <property type="evidence" value="ECO:0007669"/>
    <property type="project" value="TreeGrafter"/>
</dbReference>
<dbReference type="AlphaFoldDB" id="A0A6G1H6N2"/>
<feature type="domain" description="DH" evidence="2">
    <location>
        <begin position="324"/>
        <end position="586"/>
    </location>
</feature>
<dbReference type="OrthoDB" id="8059989at2759"/>
<dbReference type="PANTHER" id="PTHR45818">
    <property type="entry name" value="PROTEIN VAV"/>
    <property type="match status" value="1"/>
</dbReference>
<evidence type="ECO:0000259" key="2">
    <source>
        <dbReference type="PROSITE" id="PS50010"/>
    </source>
</evidence>
<name>A0A6G1H6N2_9PEZI</name>
<evidence type="ECO:0000313" key="3">
    <source>
        <dbReference type="EMBL" id="KAF1988659.1"/>
    </source>
</evidence>
<gene>
    <name evidence="3" type="ORF">K402DRAFT_402830</name>
</gene>
<dbReference type="InterPro" id="IPR035899">
    <property type="entry name" value="DBL_dom_sf"/>
</dbReference>
<dbReference type="SUPFAM" id="SSF50729">
    <property type="entry name" value="PH domain-like"/>
    <property type="match status" value="1"/>
</dbReference>
<feature type="compositionally biased region" description="Polar residues" evidence="1">
    <location>
        <begin position="116"/>
        <end position="125"/>
    </location>
</feature>
<proteinExistence type="predicted"/>
<dbReference type="Proteomes" id="UP000800041">
    <property type="component" value="Unassembled WGS sequence"/>
</dbReference>
<organism evidence="3 4">
    <name type="scientific">Aulographum hederae CBS 113979</name>
    <dbReference type="NCBI Taxonomy" id="1176131"/>
    <lineage>
        <taxon>Eukaryota</taxon>
        <taxon>Fungi</taxon>
        <taxon>Dikarya</taxon>
        <taxon>Ascomycota</taxon>
        <taxon>Pezizomycotina</taxon>
        <taxon>Dothideomycetes</taxon>
        <taxon>Pleosporomycetidae</taxon>
        <taxon>Aulographales</taxon>
        <taxon>Aulographaceae</taxon>
    </lineage>
</organism>
<evidence type="ECO:0000313" key="4">
    <source>
        <dbReference type="Proteomes" id="UP000800041"/>
    </source>
</evidence>
<feature type="region of interest" description="Disordered" evidence="1">
    <location>
        <begin position="89"/>
        <end position="125"/>
    </location>
</feature>
<sequence>MAYVLALQPPVALKRSLSDIPHMRSCSPFSEHESIATIQHHVLRATSAASFVSATSFAGSWHGADGSHSQMLASRTILDLIDDLNATSSSRRSSSQALRKASWGTDIEPSPRPASATPSLLTSSPERWEARVSDGLLPCTPEIIVESEDMCSDDTRYESLADEFTEESTFAENSESNVSEPTSHLEADLEAPVVAPFRRWVSTLRRRNVHRNIAVRSPKSARKSLEEHKTGISAASARRLMVDSNHRKSLSETSTLGFITRVKSASITLASTSLGPLSRRGGRSGDATKEQRGSGYSDARASTESAAPSFGPLVDEKAWLRSVQRRKILEELIATEEGYIGDMKALINVYFTLLASVATLPVHIRISVQQTVGQILQLHEDLLGELHKVVPNAEITERSPPKSAKRQQPRHVRWHSADIMPGKQGGFKVGRKFRHSIDASVPTHQERQERHSGISTDTKTAADVARVFDRFLKRFLAYEAFAAHNDILGRDAASTSRMIPMWYSYERGIEALSSSLTSIDHREASSKKGLTLADLLIKPIQRVTRYPLLFEALCKQTPVIDDPVSHEELQKVRYRLNEVASQINQATDNPEIRRLIETTWLLQDRLIFDDQDVPTPVIHRLLGHVVLCGVLHVAYQTPEGVKGQYMICVLYKSCLVLAIANKSVSSYNVCAAIPLVNGGIEEPDDGRGLQCHTAPHTWKLIFEFGHKLYEVMFSACSAREEEEWKGRLRERISNENQDFSEGRSSTNDLFTSLLLDMKAIGNVLGQPGSFARRMSIQRAATLGPKSTLHQVIIKNTQAQKSVEHDIDQTAVSVARSQSHMSYGHIPTLAPRRAERIRLEASISDVWTRDSLPFPGMASRRPENPIRASANSVMRKLSMASIASNFSKRSTSYTSLSHSRYEENSTCQKPPMLRSVASAAHVPSRQPMKGDKRRVPILVDFHNAPEAFLPTDFELGPKPDSKGRRFMNRASSGDYPLKSAASRFNLKKGDSPYPLDKQIAPGLSPASLLDKDGNKVALPAEVQKVSVTGTSSGPIILDSSGKLEGDFNPMRRLTKSRSRMFRFFEKKLDGL</sequence>
<feature type="region of interest" description="Disordered" evidence="1">
    <location>
        <begin position="273"/>
        <end position="307"/>
    </location>
</feature>
<dbReference type="EMBL" id="ML977148">
    <property type="protein sequence ID" value="KAF1988659.1"/>
    <property type="molecule type" value="Genomic_DNA"/>
</dbReference>
<keyword evidence="4" id="KW-1185">Reference proteome</keyword>
<reference evidence="3" key="1">
    <citation type="journal article" date="2020" name="Stud. Mycol.">
        <title>101 Dothideomycetes genomes: a test case for predicting lifestyles and emergence of pathogens.</title>
        <authorList>
            <person name="Haridas S."/>
            <person name="Albert R."/>
            <person name="Binder M."/>
            <person name="Bloem J."/>
            <person name="Labutti K."/>
            <person name="Salamov A."/>
            <person name="Andreopoulos B."/>
            <person name="Baker S."/>
            <person name="Barry K."/>
            <person name="Bills G."/>
            <person name="Bluhm B."/>
            <person name="Cannon C."/>
            <person name="Castanera R."/>
            <person name="Culley D."/>
            <person name="Daum C."/>
            <person name="Ezra D."/>
            <person name="Gonzalez J."/>
            <person name="Henrissat B."/>
            <person name="Kuo A."/>
            <person name="Liang C."/>
            <person name="Lipzen A."/>
            <person name="Lutzoni F."/>
            <person name="Magnuson J."/>
            <person name="Mondo S."/>
            <person name="Nolan M."/>
            <person name="Ohm R."/>
            <person name="Pangilinan J."/>
            <person name="Park H.-J."/>
            <person name="Ramirez L."/>
            <person name="Alfaro M."/>
            <person name="Sun H."/>
            <person name="Tritt A."/>
            <person name="Yoshinaga Y."/>
            <person name="Zwiers L.-H."/>
            <person name="Turgeon B."/>
            <person name="Goodwin S."/>
            <person name="Spatafora J."/>
            <person name="Crous P."/>
            <person name="Grigoriev I."/>
        </authorList>
    </citation>
    <scope>NUCLEOTIDE SEQUENCE</scope>
    <source>
        <strain evidence="3">CBS 113979</strain>
    </source>
</reference>
<dbReference type="Gene3D" id="1.20.900.10">
    <property type="entry name" value="Dbl homology (DH) domain"/>
    <property type="match status" value="1"/>
</dbReference>
<dbReference type="PANTHER" id="PTHR45818:SF3">
    <property type="entry name" value="PROTEIN VAV"/>
    <property type="match status" value="1"/>
</dbReference>
<dbReference type="InterPro" id="IPR000219">
    <property type="entry name" value="DH_dom"/>
</dbReference>
<dbReference type="GO" id="GO:0005085">
    <property type="term" value="F:guanyl-nucleotide exchange factor activity"/>
    <property type="evidence" value="ECO:0007669"/>
    <property type="project" value="InterPro"/>
</dbReference>
<accession>A0A6G1H6N2</accession>
<dbReference type="SUPFAM" id="SSF48065">
    <property type="entry name" value="DBL homology domain (DH-domain)"/>
    <property type="match status" value="1"/>
</dbReference>
<protein>
    <recommendedName>
        <fullName evidence="2">DH domain-containing protein</fullName>
    </recommendedName>
</protein>
<evidence type="ECO:0000256" key="1">
    <source>
        <dbReference type="SAM" id="MobiDB-lite"/>
    </source>
</evidence>